<organism evidence="1 2">
    <name type="scientific">Paenibacillus foliorum</name>
    <dbReference type="NCBI Taxonomy" id="2654974"/>
    <lineage>
        <taxon>Bacteria</taxon>
        <taxon>Bacillati</taxon>
        <taxon>Bacillota</taxon>
        <taxon>Bacilli</taxon>
        <taxon>Bacillales</taxon>
        <taxon>Paenibacillaceae</taxon>
        <taxon>Paenibacillus</taxon>
    </lineage>
</organism>
<sequence length="339" mass="39453">MQEIKFRKWLEDKGYDTGTVKSRIYNCQRICEFEGNIDHHYEIDKCKTLLPKLEYSTDDERNGLPARHNIPINGVIRTGTATFKQALKLYISFLVEGNSKAIGLTPLTNTFDQSDTSKVKEATAIDSYALFLHHFNIDNTDFYNFGIKNTIFANITIANTQWESLKNKLVSNQQLAIRGYGRQGINTALYLELYEYLFNNNKIIQDPTNNNAPRRNIQSATGYAINKNIFNYQCSHVFGKTKNPLLFEAVWNICLIPKMYDPLTGHETTGDWPREFQGLFHKYVFEYFKAFIDDFNNFILSHNIESRINHFVTKFLTKYDSKLLMNFKEDALSEWAMIK</sequence>
<dbReference type="EMBL" id="WHOD01000066">
    <property type="protein sequence ID" value="NOU94892.1"/>
    <property type="molecule type" value="Genomic_DNA"/>
</dbReference>
<protein>
    <submittedName>
        <fullName evidence="1">Uncharacterized protein</fullName>
    </submittedName>
</protein>
<dbReference type="Proteomes" id="UP000641588">
    <property type="component" value="Unassembled WGS sequence"/>
</dbReference>
<evidence type="ECO:0000313" key="1">
    <source>
        <dbReference type="EMBL" id="NOU94892.1"/>
    </source>
</evidence>
<proteinExistence type="predicted"/>
<comment type="caution">
    <text evidence="1">The sequence shown here is derived from an EMBL/GenBank/DDBJ whole genome shotgun (WGS) entry which is preliminary data.</text>
</comment>
<keyword evidence="2" id="KW-1185">Reference proteome</keyword>
<dbReference type="AlphaFoldDB" id="A0A972GW34"/>
<accession>A0A972GW34</accession>
<dbReference type="RefSeq" id="WP_171653111.1">
    <property type="nucleotide sequence ID" value="NZ_WHOD01000066.1"/>
</dbReference>
<evidence type="ECO:0000313" key="2">
    <source>
        <dbReference type="Proteomes" id="UP000641588"/>
    </source>
</evidence>
<name>A0A972GW34_9BACL</name>
<reference evidence="1" key="1">
    <citation type="submission" date="2019-10" db="EMBL/GenBank/DDBJ databases">
        <title>Description of Paenibacillus glebae sp. nov.</title>
        <authorList>
            <person name="Carlier A."/>
            <person name="Qi S."/>
        </authorList>
    </citation>
    <scope>NUCLEOTIDE SEQUENCE</scope>
    <source>
        <strain evidence="1">LMG 31456</strain>
    </source>
</reference>
<gene>
    <name evidence="1" type="ORF">GC093_16925</name>
</gene>